<dbReference type="InterPro" id="IPR019196">
    <property type="entry name" value="ABC_transp_unknown"/>
</dbReference>
<feature type="domain" description="ABC-type uncharacterised transport system" evidence="2">
    <location>
        <begin position="178"/>
        <end position="378"/>
    </location>
</feature>
<dbReference type="InterPro" id="IPR055396">
    <property type="entry name" value="DUF7088"/>
</dbReference>
<sequence length="477" mass="53734">MKQSKHKEKKLNRSIKYGSYSLFMTILVIGILYIINLIAGNSNLTVDLTANKVFSLSSESNQILAGLEEEVTIISLSKSGSEETTITRILNEYKKAEKIKVEFIDPEINPSLVSEYQEDGTTLPYGSVIVASGNKYKVINSVDMYSYDSSYQKIEEVQVEPQITNAILNVTNDYNSTIFTLVGHNETALPESLVSVLKTENYQIEELQLIQDEWQPEESDLLLINGAKKDLTAMELEQIEEYLDNGGRLLLFCDIGEDVFPNLNVLMNRFGVSVNKAMVFENDKNYTVTSQNFYLVPKLTSQPIVKPLKDSKYSILTVYAQPIDILDVKKDTLIMEPLLQTSEQSYGKTVETMKLTTTYEKQENDLTGPFDIGMAITDQNKDNEKIDSKLVLFTSTQLLNESLIEASNEANIDITVNSINWLSNRQDSMSIRPKDVTSKILAMNQSQQMIISGIAILVIPLLIAISGGLTWYRRKNR</sequence>
<accession>A0AAE3ITS4</accession>
<gene>
    <name evidence="4" type="ORF">OEV98_03500</name>
</gene>
<proteinExistence type="predicted"/>
<feature type="domain" description="DUF7088" evidence="3">
    <location>
        <begin position="51"/>
        <end position="119"/>
    </location>
</feature>
<dbReference type="Proteomes" id="UP001209318">
    <property type="component" value="Unassembled WGS sequence"/>
</dbReference>
<dbReference type="RefSeq" id="WP_263071813.1">
    <property type="nucleotide sequence ID" value="NZ_JAOUSF010000001.1"/>
</dbReference>
<keyword evidence="5" id="KW-1185">Reference proteome</keyword>
<dbReference type="Pfam" id="PF09822">
    <property type="entry name" value="ABC_transp_aux"/>
    <property type="match status" value="1"/>
</dbReference>
<name>A0AAE3ITS4_9BACI</name>
<keyword evidence="1" id="KW-0472">Membrane</keyword>
<feature type="transmembrane region" description="Helical" evidence="1">
    <location>
        <begin position="20"/>
        <end position="39"/>
    </location>
</feature>
<evidence type="ECO:0000313" key="4">
    <source>
        <dbReference type="EMBL" id="MCU9612629.1"/>
    </source>
</evidence>
<protein>
    <submittedName>
        <fullName evidence="4">GldG family protein</fullName>
    </submittedName>
</protein>
<comment type="caution">
    <text evidence="4">The sequence shown here is derived from an EMBL/GenBank/DDBJ whole genome shotgun (WGS) entry which is preliminary data.</text>
</comment>
<reference evidence="4" key="1">
    <citation type="submission" date="2022-10" db="EMBL/GenBank/DDBJ databases">
        <title>Description of Fervidibacillus gen. nov. in the family Fervidibacillaceae fam. nov. with two species, Fervidibacillus albus sp. nov., and Fervidibacillus halotolerans sp. nov., isolated from tidal flat sediments.</title>
        <authorList>
            <person name="Kwon K.K."/>
            <person name="Yang S.-H."/>
        </authorList>
    </citation>
    <scope>NUCLEOTIDE SEQUENCE</scope>
    <source>
        <strain evidence="4">JCM 19140</strain>
    </source>
</reference>
<dbReference type="EMBL" id="JAOUSF010000001">
    <property type="protein sequence ID" value="MCU9612629.1"/>
    <property type="molecule type" value="Genomic_DNA"/>
</dbReference>
<keyword evidence="1" id="KW-0812">Transmembrane</keyword>
<keyword evidence="1" id="KW-1133">Transmembrane helix</keyword>
<dbReference type="AlphaFoldDB" id="A0AAE3ITS4"/>
<evidence type="ECO:0000256" key="1">
    <source>
        <dbReference type="SAM" id="Phobius"/>
    </source>
</evidence>
<evidence type="ECO:0000313" key="5">
    <source>
        <dbReference type="Proteomes" id="UP001209318"/>
    </source>
</evidence>
<feature type="transmembrane region" description="Helical" evidence="1">
    <location>
        <begin position="449"/>
        <end position="472"/>
    </location>
</feature>
<dbReference type="Pfam" id="PF23357">
    <property type="entry name" value="DUF7088"/>
    <property type="match status" value="1"/>
</dbReference>
<organism evidence="4 5">
    <name type="scientific">Perspicuibacillus lycopersici</name>
    <dbReference type="NCBI Taxonomy" id="1325689"/>
    <lineage>
        <taxon>Bacteria</taxon>
        <taxon>Bacillati</taxon>
        <taxon>Bacillota</taxon>
        <taxon>Bacilli</taxon>
        <taxon>Bacillales</taxon>
        <taxon>Bacillaceae</taxon>
        <taxon>Perspicuibacillus</taxon>
    </lineage>
</organism>
<evidence type="ECO:0000259" key="3">
    <source>
        <dbReference type="Pfam" id="PF23357"/>
    </source>
</evidence>
<evidence type="ECO:0000259" key="2">
    <source>
        <dbReference type="Pfam" id="PF09822"/>
    </source>
</evidence>